<evidence type="ECO:0000313" key="3">
    <source>
        <dbReference type="Proteomes" id="UP000535501"/>
    </source>
</evidence>
<dbReference type="Proteomes" id="UP000535501">
    <property type="component" value="Unassembled WGS sequence"/>
</dbReference>
<evidence type="ECO:0000313" key="2">
    <source>
        <dbReference type="EMBL" id="MBB6180885.1"/>
    </source>
</evidence>
<comment type="caution">
    <text evidence="2">The sequence shown here is derived from an EMBL/GenBank/DDBJ whole genome shotgun (WGS) entry which is preliminary data.</text>
</comment>
<keyword evidence="1" id="KW-0732">Signal</keyword>
<dbReference type="AlphaFoldDB" id="A0A7W9YYX3"/>
<name>A0A7W9YYX3_9HYPH</name>
<evidence type="ECO:0000256" key="1">
    <source>
        <dbReference type="SAM" id="SignalP"/>
    </source>
</evidence>
<accession>A0A7W9YYX3</accession>
<reference evidence="2 3" key="1">
    <citation type="submission" date="2020-08" db="EMBL/GenBank/DDBJ databases">
        <title>Genomic Encyclopedia of Type Strains, Phase IV (KMG-IV): sequencing the most valuable type-strain genomes for metagenomic binning, comparative biology and taxonomic classification.</title>
        <authorList>
            <person name="Goeker M."/>
        </authorList>
    </citation>
    <scope>NUCLEOTIDE SEQUENCE [LARGE SCALE GENOMIC DNA]</scope>
    <source>
        <strain evidence="2 3">DSM 102134</strain>
    </source>
</reference>
<organism evidence="2 3">
    <name type="scientific">Pseudorhizobium flavum</name>
    <dbReference type="NCBI Taxonomy" id="1335061"/>
    <lineage>
        <taxon>Bacteria</taxon>
        <taxon>Pseudomonadati</taxon>
        <taxon>Pseudomonadota</taxon>
        <taxon>Alphaproteobacteria</taxon>
        <taxon>Hyphomicrobiales</taxon>
        <taxon>Rhizobiaceae</taxon>
        <taxon>Rhizobium/Agrobacterium group</taxon>
        <taxon>Pseudorhizobium</taxon>
    </lineage>
</organism>
<dbReference type="PROSITE" id="PS51257">
    <property type="entry name" value="PROKAR_LIPOPROTEIN"/>
    <property type="match status" value="1"/>
</dbReference>
<feature type="signal peptide" evidence="1">
    <location>
        <begin position="1"/>
        <end position="23"/>
    </location>
</feature>
<evidence type="ECO:0008006" key="4">
    <source>
        <dbReference type="Google" id="ProtNLM"/>
    </source>
</evidence>
<gene>
    <name evidence="2" type="ORF">HNQ75_002868</name>
</gene>
<keyword evidence="3" id="KW-1185">Reference proteome</keyword>
<sequence length="89" mass="9920">MMRLLIPALSLGLILGLSGCTSAGELEPVPGSITYGGQPATRLTKAPVGSTVTHRFRDQFNQEWGERYVIQPDRSLRLVSRYRIEYPDD</sequence>
<feature type="chain" id="PRO_5031390183" description="Transmembrane protein" evidence="1">
    <location>
        <begin position="24"/>
        <end position="89"/>
    </location>
</feature>
<dbReference type="EMBL" id="JACHEJ010000007">
    <property type="protein sequence ID" value="MBB6180885.1"/>
    <property type="molecule type" value="Genomic_DNA"/>
</dbReference>
<proteinExistence type="predicted"/>
<protein>
    <recommendedName>
        <fullName evidence="4">Transmembrane protein</fullName>
    </recommendedName>
</protein>